<evidence type="ECO:0000256" key="4">
    <source>
        <dbReference type="ARBA" id="ARBA00012037"/>
    </source>
</evidence>
<keyword evidence="10 13" id="KW-0472">Membrane</keyword>
<accession>A0ABV5LRF7</accession>
<keyword evidence="6" id="KW-1003">Cell membrane</keyword>
<feature type="transmembrane region" description="Helical" evidence="13">
    <location>
        <begin position="373"/>
        <end position="391"/>
    </location>
</feature>
<feature type="transmembrane region" description="Helical" evidence="13">
    <location>
        <begin position="400"/>
        <end position="419"/>
    </location>
</feature>
<dbReference type="EC" id="2.4.2.46" evidence="4"/>
<evidence type="ECO:0000256" key="11">
    <source>
        <dbReference type="ARBA" id="ARBA00033184"/>
    </source>
</evidence>
<dbReference type="Pfam" id="PF12249">
    <property type="entry name" value="AftA_C"/>
    <property type="match status" value="1"/>
</dbReference>
<evidence type="ECO:0000256" key="7">
    <source>
        <dbReference type="ARBA" id="ARBA00022679"/>
    </source>
</evidence>
<evidence type="ECO:0000256" key="8">
    <source>
        <dbReference type="ARBA" id="ARBA00022692"/>
    </source>
</evidence>
<comment type="similarity">
    <text evidence="3">Belongs to the glycosyltransferase 85 family.</text>
</comment>
<feature type="transmembrane region" description="Helical" evidence="13">
    <location>
        <begin position="29"/>
        <end position="50"/>
    </location>
</feature>
<evidence type="ECO:0000256" key="1">
    <source>
        <dbReference type="ARBA" id="ARBA00004651"/>
    </source>
</evidence>
<feature type="transmembrane region" description="Helical" evidence="13">
    <location>
        <begin position="431"/>
        <end position="456"/>
    </location>
</feature>
<feature type="domain" description="Arabinofuranosyltransferase AftA N-terminal" evidence="15">
    <location>
        <begin position="36"/>
        <end position="477"/>
    </location>
</feature>
<keyword evidence="17" id="KW-1185">Reference proteome</keyword>
<name>A0ABV5LRF7_9ACTN</name>
<comment type="subcellular location">
    <subcellularLocation>
        <location evidence="1">Cell membrane</location>
        <topology evidence="1">Multi-pass membrane protein</topology>
    </subcellularLocation>
</comment>
<organism evidence="16 17">
    <name type="scientific">Kineococcus gynurae</name>
    <dbReference type="NCBI Taxonomy" id="452979"/>
    <lineage>
        <taxon>Bacteria</taxon>
        <taxon>Bacillati</taxon>
        <taxon>Actinomycetota</taxon>
        <taxon>Actinomycetes</taxon>
        <taxon>Kineosporiales</taxon>
        <taxon>Kineosporiaceae</taxon>
        <taxon>Kineococcus</taxon>
    </lineage>
</organism>
<proteinExistence type="inferred from homology"/>
<evidence type="ECO:0000256" key="12">
    <source>
        <dbReference type="ARBA" id="ARBA00034030"/>
    </source>
</evidence>
<evidence type="ECO:0000313" key="17">
    <source>
        <dbReference type="Proteomes" id="UP001589748"/>
    </source>
</evidence>
<dbReference type="RefSeq" id="WP_380135960.1">
    <property type="nucleotide sequence ID" value="NZ_JBHLUI010000003.1"/>
</dbReference>
<dbReference type="Proteomes" id="UP001589748">
    <property type="component" value="Unassembled WGS sequence"/>
</dbReference>
<evidence type="ECO:0000256" key="9">
    <source>
        <dbReference type="ARBA" id="ARBA00022989"/>
    </source>
</evidence>
<comment type="catalytic activity">
    <reaction evidence="12">
        <text>Adds an alpha-D-arabinofuranosyl group from trans,octacis-decaprenylphospho-beta-D-arabinofuranose at the 5-O-position of the eighth, tenth and twelfth galactofuranose unit of the galactofuranan chain of [beta-D-galactofuranosyl-(1-&gt;5)-beta-D-galactofuranosyl-(1-&gt;6)]14-beta-D-galactofuranosyl-(1-&gt;5)-beta-D-galactofuranosyl-(1-&gt;4)-alpha-L-rhamnopyranosyl-(1-&gt;3)-N-acetyl-alpha-D-glucosaminyl-diphospho-trans,octacis-decaprenol.</text>
        <dbReference type="EC" id="2.4.2.46"/>
    </reaction>
</comment>
<evidence type="ECO:0000256" key="13">
    <source>
        <dbReference type="SAM" id="Phobius"/>
    </source>
</evidence>
<evidence type="ECO:0000259" key="15">
    <source>
        <dbReference type="Pfam" id="PF12250"/>
    </source>
</evidence>
<comment type="caution">
    <text evidence="16">The sequence shown here is derived from an EMBL/GenBank/DDBJ whole genome shotgun (WGS) entry which is preliminary data.</text>
</comment>
<gene>
    <name evidence="16" type="ORF">ACFFVI_06825</name>
</gene>
<dbReference type="Pfam" id="PF12250">
    <property type="entry name" value="AftA_N"/>
    <property type="match status" value="1"/>
</dbReference>
<keyword evidence="9 13" id="KW-1133">Transmembrane helix</keyword>
<feature type="transmembrane region" description="Helical" evidence="13">
    <location>
        <begin position="468"/>
        <end position="486"/>
    </location>
</feature>
<feature type="transmembrane region" description="Helical" evidence="13">
    <location>
        <begin position="104"/>
        <end position="128"/>
    </location>
</feature>
<evidence type="ECO:0000256" key="10">
    <source>
        <dbReference type="ARBA" id="ARBA00023136"/>
    </source>
</evidence>
<keyword evidence="7" id="KW-0808">Transferase</keyword>
<feature type="domain" description="Arabinofuranosyltransferase AftA C-terminal" evidence="14">
    <location>
        <begin position="488"/>
        <end position="659"/>
    </location>
</feature>
<evidence type="ECO:0000256" key="3">
    <source>
        <dbReference type="ARBA" id="ARBA00009655"/>
    </source>
</evidence>
<feature type="transmembrane region" description="Helical" evidence="13">
    <location>
        <begin position="290"/>
        <end position="310"/>
    </location>
</feature>
<feature type="transmembrane region" description="Helical" evidence="13">
    <location>
        <begin position="70"/>
        <end position="92"/>
    </location>
</feature>
<sequence>MSQATREDEVLRTPERPVGTRDAIVRGGFARLLGALLGTAALAGVVSLLAQLVVERVVAGWLPYASITPTYGIVAVATLLVLVAVALTLLAVVRRAWWRGTEALAVVGLSGFATLLLAIPLAGARFYLGGNSVDQMFRTQLLGRLTDDWHLADMNYAETAPFYPSGWFWLAGRFAALSGEPAWEAFKWAGIATSAIVPCLALVAWSRLVGPRRGLLAGLATAVVGVYPALAGPFVDEPYSWCLAAFVPLVAVTAWKAFGDVPPTARLSAGVAIGVVLGFGAMSYTLYAGFAAFVVALACLARVIGAWRAGEGPAALRGRVPALVLAAVVSGILALVVWLPYVIAVATGGSGRAAAQHFLPLISTQVPTPMFQATPWGAFLLFGLGWAVLAARRSDLARPLLLVLALAYLWYPLSTLALAGRTTLLAFRMEAIIVETLAVAAVLGAAAVYRALPAWLAATPFADRARDVRALAVVLAAAVFVVPLQATPQNLADPIAKAYTDYQADGRTALGVSNEEDAGAWTDDVRAAVDEVGGGVPADQLVVLSAVYEWFSFAPWFGFQQVTPHYANPLSDYDARRDEVLSWSRATSSAELVQRLRESRFARPDVFVLRTTGDGYQIGLARDVFPREPNVEWVTATFDPALFSGPEFTVREVGPFAVIGFSG</sequence>
<comment type="pathway">
    <text evidence="2">Cell wall biogenesis; cell wall polysaccharide biosynthesis.</text>
</comment>
<keyword evidence="8 13" id="KW-0812">Transmembrane</keyword>
<evidence type="ECO:0000256" key="6">
    <source>
        <dbReference type="ARBA" id="ARBA00022475"/>
    </source>
</evidence>
<feature type="transmembrane region" description="Helical" evidence="13">
    <location>
        <begin position="214"/>
        <end position="232"/>
    </location>
</feature>
<evidence type="ECO:0000256" key="2">
    <source>
        <dbReference type="ARBA" id="ARBA00004776"/>
    </source>
</evidence>
<evidence type="ECO:0000313" key="16">
    <source>
        <dbReference type="EMBL" id="MFB9376678.1"/>
    </source>
</evidence>
<feature type="transmembrane region" description="Helical" evidence="13">
    <location>
        <begin position="185"/>
        <end position="205"/>
    </location>
</feature>
<dbReference type="InterPro" id="IPR020963">
    <property type="entry name" value="ArabinofuranosylTrfase_AftA_N"/>
</dbReference>
<evidence type="ECO:0000259" key="14">
    <source>
        <dbReference type="Pfam" id="PF12249"/>
    </source>
</evidence>
<reference evidence="16 17" key="1">
    <citation type="submission" date="2024-09" db="EMBL/GenBank/DDBJ databases">
        <authorList>
            <person name="Sun Q."/>
            <person name="Mori K."/>
        </authorList>
    </citation>
    <scope>NUCLEOTIDE SEQUENCE [LARGE SCALE GENOMIC DNA]</scope>
    <source>
        <strain evidence="16 17">TISTR 1856</strain>
    </source>
</reference>
<protein>
    <recommendedName>
        <fullName evidence="5">Galactan 5-O-arabinofuranosyltransferase</fullName>
        <ecNumber evidence="4">2.4.2.46</ecNumber>
    </recommendedName>
    <alternativeName>
        <fullName evidence="11">Arabinofuranosyltransferase AftA</fullName>
    </alternativeName>
</protein>
<dbReference type="EMBL" id="JBHMDM010000004">
    <property type="protein sequence ID" value="MFB9376678.1"/>
    <property type="molecule type" value="Genomic_DNA"/>
</dbReference>
<feature type="transmembrane region" description="Helical" evidence="13">
    <location>
        <begin position="322"/>
        <end position="343"/>
    </location>
</feature>
<dbReference type="InterPro" id="IPR020959">
    <property type="entry name" value="ArabinofuranosylTrfase_AftA_C"/>
</dbReference>
<evidence type="ECO:0000256" key="5">
    <source>
        <dbReference type="ARBA" id="ARBA00020482"/>
    </source>
</evidence>